<feature type="non-terminal residue" evidence="1">
    <location>
        <position position="1"/>
    </location>
</feature>
<evidence type="ECO:0000313" key="2">
    <source>
        <dbReference type="Proteomes" id="UP000649617"/>
    </source>
</evidence>
<dbReference type="EMBL" id="CAJNIZ010044761">
    <property type="protein sequence ID" value="CAE7700460.1"/>
    <property type="molecule type" value="Genomic_DNA"/>
</dbReference>
<sequence length="72" mass="8087">DESLVIFYPEVLAFSFFVGDKHMLPVPFTLLGARRYLNTIYGETGVGPPFQNLCGKVDQSHLLNEDILTKDV</sequence>
<protein>
    <submittedName>
        <fullName evidence="1">Uncharacterized protein</fullName>
    </submittedName>
</protein>
<accession>A0A812WTD6</accession>
<dbReference type="OrthoDB" id="10381776at2759"/>
<dbReference type="Proteomes" id="UP000649617">
    <property type="component" value="Unassembled WGS sequence"/>
</dbReference>
<reference evidence="1" key="1">
    <citation type="submission" date="2021-02" db="EMBL/GenBank/DDBJ databases">
        <authorList>
            <person name="Dougan E. K."/>
            <person name="Rhodes N."/>
            <person name="Thang M."/>
            <person name="Chan C."/>
        </authorList>
    </citation>
    <scope>NUCLEOTIDE SEQUENCE</scope>
</reference>
<gene>
    <name evidence="1" type="ORF">SPIL2461_LOCUS19692</name>
</gene>
<evidence type="ECO:0000313" key="1">
    <source>
        <dbReference type="EMBL" id="CAE7700460.1"/>
    </source>
</evidence>
<name>A0A812WTD6_SYMPI</name>
<proteinExistence type="predicted"/>
<dbReference type="AlphaFoldDB" id="A0A812WTD6"/>
<organism evidence="1 2">
    <name type="scientific">Symbiodinium pilosum</name>
    <name type="common">Dinoflagellate</name>
    <dbReference type="NCBI Taxonomy" id="2952"/>
    <lineage>
        <taxon>Eukaryota</taxon>
        <taxon>Sar</taxon>
        <taxon>Alveolata</taxon>
        <taxon>Dinophyceae</taxon>
        <taxon>Suessiales</taxon>
        <taxon>Symbiodiniaceae</taxon>
        <taxon>Symbiodinium</taxon>
    </lineage>
</organism>
<keyword evidence="2" id="KW-1185">Reference proteome</keyword>
<comment type="caution">
    <text evidence="1">The sequence shown here is derived from an EMBL/GenBank/DDBJ whole genome shotgun (WGS) entry which is preliminary data.</text>
</comment>
<feature type="non-terminal residue" evidence="1">
    <location>
        <position position="72"/>
    </location>
</feature>